<dbReference type="AlphaFoldDB" id="A0A0F6QZ80"/>
<dbReference type="OrthoDB" id="9810570at2"/>
<dbReference type="Proteomes" id="UP000033457">
    <property type="component" value="Chromosome"/>
</dbReference>
<dbReference type="EMBL" id="CP011312">
    <property type="protein sequence ID" value="AKE40992.1"/>
    <property type="molecule type" value="Genomic_DNA"/>
</dbReference>
<dbReference type="InterPro" id="IPR029063">
    <property type="entry name" value="SAM-dependent_MTases_sf"/>
</dbReference>
<sequence>MSYTPHEVRFLLAHKNEIQAISEQLELSSHSQLKDLDQLRSRFGEYARAVMELIQARKKAATKLPKQWLMCHESAQQATALAVAQIRMQRLAQYTHRVHDVTCSIGTEGAAATAAGLEYHGSDLDFSRILMARNNVPAGLYSCADATVPAASGAEVIIADPARRSHGRRISSPEDLLPPLPTLIDAWGTTPMAIKCAPGLDFRFWNGLVSLVSVDGGVKEACLYSPELVADKLRREAVVIKVSGQYRIDDSYEDEIIVDKPGKYIVDPDGAIVRAGLVRHYGHRENLWMLDEHIAYLSGDQLPAGTSGFEFIESVSLKKLKSALAAHGCGSLEILVRGVYIDPDQLRKKLKLSGNRAMAVVIARIAHSAVAMICNSRTAAVPLP</sequence>
<dbReference type="Gene3D" id="3.40.50.150">
    <property type="entry name" value="Vaccinia Virus protein VP39"/>
    <property type="match status" value="1"/>
</dbReference>
<name>A0A0F6QZ80_9CORY</name>
<dbReference type="RefSeq" id="WP_046439097.1">
    <property type="nucleotide sequence ID" value="NZ_CP011312.1"/>
</dbReference>
<organism evidence="2 3">
    <name type="scientific">Corynebacterium kutscheri</name>
    <dbReference type="NCBI Taxonomy" id="35755"/>
    <lineage>
        <taxon>Bacteria</taxon>
        <taxon>Bacillati</taxon>
        <taxon>Actinomycetota</taxon>
        <taxon>Actinomycetes</taxon>
        <taxon>Mycobacteriales</taxon>
        <taxon>Corynebacteriaceae</taxon>
        <taxon>Corynebacterium</taxon>
    </lineage>
</organism>
<dbReference type="HOGENOM" id="CLU_038123_1_0_11"/>
<dbReference type="STRING" id="35755.UL82_03935"/>
<dbReference type="Pfam" id="PF18096">
    <property type="entry name" value="Thump_like"/>
    <property type="match status" value="1"/>
</dbReference>
<keyword evidence="3" id="KW-1185">Reference proteome</keyword>
<reference evidence="2 3" key="1">
    <citation type="journal article" date="2015" name="Genome Announc.">
        <title>Complete Genome Sequence of Corynebacterium kutscheri DSM 20755, a Corynebacterial Type Strain with Remarkably Low G+C Content of Chromosomal DNA.</title>
        <authorList>
            <person name="Ruckert C."/>
            <person name="Albersmeier A."/>
            <person name="Winkler A."/>
            <person name="Tauch A."/>
        </authorList>
    </citation>
    <scope>NUCLEOTIDE SEQUENCE [LARGE SCALE GENOMIC DNA]</scope>
    <source>
        <strain evidence="2 3">DSM 20755</strain>
    </source>
</reference>
<feature type="domain" description="THUMP-like" evidence="1">
    <location>
        <begin position="309"/>
        <end position="375"/>
    </location>
</feature>
<evidence type="ECO:0000313" key="2">
    <source>
        <dbReference type="EMBL" id="AKE40992.1"/>
    </source>
</evidence>
<accession>A0A0F6QZ80</accession>
<dbReference type="KEGG" id="cku:UL82_03935"/>
<dbReference type="InterPro" id="IPR041497">
    <property type="entry name" value="Thump-like"/>
</dbReference>
<evidence type="ECO:0000313" key="3">
    <source>
        <dbReference type="Proteomes" id="UP000033457"/>
    </source>
</evidence>
<proteinExistence type="predicted"/>
<protein>
    <recommendedName>
        <fullName evidence="1">THUMP-like domain-containing protein</fullName>
    </recommendedName>
</protein>
<gene>
    <name evidence="2" type="ORF">UL82_03935</name>
</gene>
<evidence type="ECO:0000259" key="1">
    <source>
        <dbReference type="Pfam" id="PF18096"/>
    </source>
</evidence>